<evidence type="ECO:0000256" key="5">
    <source>
        <dbReference type="ARBA" id="ARBA00022741"/>
    </source>
</evidence>
<keyword evidence="6 10" id="KW-0418">Kinase</keyword>
<dbReference type="RefSeq" id="WP_129442036.1">
    <property type="nucleotide sequence ID" value="NZ_CP035492.1"/>
</dbReference>
<dbReference type="GO" id="GO:0046656">
    <property type="term" value="P:folic acid biosynthetic process"/>
    <property type="evidence" value="ECO:0007669"/>
    <property type="project" value="UniProtKB-KW"/>
</dbReference>
<dbReference type="CDD" id="cd00483">
    <property type="entry name" value="HPPK"/>
    <property type="match status" value="1"/>
</dbReference>
<accession>A0A4P6EYT2</accession>
<organism evidence="10 11">
    <name type="scientific">Paenibacillus protaetiae</name>
    <dbReference type="NCBI Taxonomy" id="2509456"/>
    <lineage>
        <taxon>Bacteria</taxon>
        <taxon>Bacillati</taxon>
        <taxon>Bacillota</taxon>
        <taxon>Bacilli</taxon>
        <taxon>Bacillales</taxon>
        <taxon>Paenibacillaceae</taxon>
        <taxon>Paenibacillus</taxon>
    </lineage>
</organism>
<sequence>MAASSPFEREASQAYVALGSNIGDRESLLRQAIDRLDGQDGVRVSRISSVYETEPVGYTDQPSFLNMVIAVQSELPPVELLKTLLHEEKELGRTRDIRWGPRTIDLDLLLYDSVEMETEELVLPHPRMMERAFVLVPLHDVLDAGHPLSERVASLAAAALQDGKEGITLWNTFNWHSASAHSES</sequence>
<dbReference type="GO" id="GO:0046654">
    <property type="term" value="P:tetrahydrofolate biosynthetic process"/>
    <property type="evidence" value="ECO:0007669"/>
    <property type="project" value="UniProtKB-UniPathway"/>
</dbReference>
<gene>
    <name evidence="10" type="primary">folK</name>
    <name evidence="10" type="ORF">ET464_14475</name>
</gene>
<dbReference type="GO" id="GO:0005524">
    <property type="term" value="F:ATP binding"/>
    <property type="evidence" value="ECO:0007669"/>
    <property type="project" value="UniProtKB-KW"/>
</dbReference>
<evidence type="ECO:0000259" key="9">
    <source>
        <dbReference type="PROSITE" id="PS00794"/>
    </source>
</evidence>
<evidence type="ECO:0000256" key="8">
    <source>
        <dbReference type="ARBA" id="ARBA00022909"/>
    </source>
</evidence>
<keyword evidence="11" id="KW-1185">Reference proteome</keyword>
<dbReference type="PANTHER" id="PTHR43071">
    <property type="entry name" value="2-AMINO-4-HYDROXY-6-HYDROXYMETHYLDIHYDROPTERIDINE PYROPHOSPHOKINASE"/>
    <property type="match status" value="1"/>
</dbReference>
<dbReference type="PANTHER" id="PTHR43071:SF1">
    <property type="entry name" value="2-AMINO-4-HYDROXY-6-HYDROXYMETHYLDIHYDROPTERIDINE PYROPHOSPHOKINASE"/>
    <property type="match status" value="1"/>
</dbReference>
<dbReference type="NCBIfam" id="TIGR01498">
    <property type="entry name" value="folK"/>
    <property type="match status" value="1"/>
</dbReference>
<dbReference type="Gene3D" id="3.30.70.560">
    <property type="entry name" value="7,8-Dihydro-6-hydroxymethylpterin-pyrophosphokinase HPPK"/>
    <property type="match status" value="1"/>
</dbReference>
<evidence type="ECO:0000256" key="1">
    <source>
        <dbReference type="ARBA" id="ARBA00000198"/>
    </source>
</evidence>
<dbReference type="OrthoDB" id="9808041at2"/>
<dbReference type="EMBL" id="CP035492">
    <property type="protein sequence ID" value="QAY67413.1"/>
    <property type="molecule type" value="Genomic_DNA"/>
</dbReference>
<dbReference type="AlphaFoldDB" id="A0A4P6EYT2"/>
<dbReference type="PROSITE" id="PS00794">
    <property type="entry name" value="HPPK"/>
    <property type="match status" value="1"/>
</dbReference>
<feature type="domain" description="7,8-dihydro-6-hydroxymethylpterin-pyrophosphokinase" evidence="9">
    <location>
        <begin position="98"/>
        <end position="109"/>
    </location>
</feature>
<evidence type="ECO:0000256" key="4">
    <source>
        <dbReference type="ARBA" id="ARBA00022679"/>
    </source>
</evidence>
<dbReference type="EC" id="2.7.6.3" evidence="3"/>
<dbReference type="Pfam" id="PF01288">
    <property type="entry name" value="HPPK"/>
    <property type="match status" value="1"/>
</dbReference>
<dbReference type="SUPFAM" id="SSF55083">
    <property type="entry name" value="6-hydroxymethyl-7,8-dihydropterin pyrophosphokinase, HPPK"/>
    <property type="match status" value="1"/>
</dbReference>
<dbReference type="InterPro" id="IPR035907">
    <property type="entry name" value="Hppk_sf"/>
</dbReference>
<dbReference type="InterPro" id="IPR000550">
    <property type="entry name" value="Hppk"/>
</dbReference>
<dbReference type="KEGG" id="pprt:ET464_14475"/>
<dbReference type="UniPathway" id="UPA00077">
    <property type="reaction ID" value="UER00155"/>
</dbReference>
<comment type="pathway">
    <text evidence="2">Cofactor biosynthesis; tetrahydrofolate biosynthesis; 2-amino-4-hydroxy-6-hydroxymethyl-7,8-dihydropteridine diphosphate from 7,8-dihydroneopterin triphosphate: step 4/4.</text>
</comment>
<name>A0A4P6EYT2_9BACL</name>
<evidence type="ECO:0000256" key="2">
    <source>
        <dbReference type="ARBA" id="ARBA00005051"/>
    </source>
</evidence>
<evidence type="ECO:0000256" key="7">
    <source>
        <dbReference type="ARBA" id="ARBA00022840"/>
    </source>
</evidence>
<keyword evidence="8" id="KW-0289">Folate biosynthesis</keyword>
<evidence type="ECO:0000256" key="3">
    <source>
        <dbReference type="ARBA" id="ARBA00013253"/>
    </source>
</evidence>
<keyword evidence="7" id="KW-0067">ATP-binding</keyword>
<dbReference type="Proteomes" id="UP000293568">
    <property type="component" value="Chromosome"/>
</dbReference>
<evidence type="ECO:0000256" key="6">
    <source>
        <dbReference type="ARBA" id="ARBA00022777"/>
    </source>
</evidence>
<protein>
    <recommendedName>
        <fullName evidence="3">2-amino-4-hydroxy-6-hydroxymethyldihydropteridine diphosphokinase</fullName>
        <ecNumber evidence="3">2.7.6.3</ecNumber>
    </recommendedName>
</protein>
<keyword evidence="5" id="KW-0547">Nucleotide-binding</keyword>
<evidence type="ECO:0000313" key="10">
    <source>
        <dbReference type="EMBL" id="QAY67413.1"/>
    </source>
</evidence>
<reference evidence="10 11" key="1">
    <citation type="submission" date="2019-01" db="EMBL/GenBank/DDBJ databases">
        <title>Genome sequencing of strain FW100M-2.</title>
        <authorList>
            <person name="Heo J."/>
            <person name="Kim S.-J."/>
            <person name="Kim J.-S."/>
            <person name="Hong S.-B."/>
            <person name="Kwon S.-W."/>
        </authorList>
    </citation>
    <scope>NUCLEOTIDE SEQUENCE [LARGE SCALE GENOMIC DNA]</scope>
    <source>
        <strain evidence="10 11">FW100M-2</strain>
    </source>
</reference>
<proteinExistence type="predicted"/>
<keyword evidence="4 10" id="KW-0808">Transferase</keyword>
<dbReference type="GO" id="GO:0016301">
    <property type="term" value="F:kinase activity"/>
    <property type="evidence" value="ECO:0007669"/>
    <property type="project" value="UniProtKB-KW"/>
</dbReference>
<comment type="catalytic activity">
    <reaction evidence="1">
        <text>6-hydroxymethyl-7,8-dihydropterin + ATP = (7,8-dihydropterin-6-yl)methyl diphosphate + AMP + H(+)</text>
        <dbReference type="Rhea" id="RHEA:11412"/>
        <dbReference type="ChEBI" id="CHEBI:15378"/>
        <dbReference type="ChEBI" id="CHEBI:30616"/>
        <dbReference type="ChEBI" id="CHEBI:44841"/>
        <dbReference type="ChEBI" id="CHEBI:72950"/>
        <dbReference type="ChEBI" id="CHEBI:456215"/>
        <dbReference type="EC" id="2.7.6.3"/>
    </reaction>
</comment>
<evidence type="ECO:0000313" key="11">
    <source>
        <dbReference type="Proteomes" id="UP000293568"/>
    </source>
</evidence>
<dbReference type="GO" id="GO:0003848">
    <property type="term" value="F:2-amino-4-hydroxy-6-hydroxymethyldihydropteridine diphosphokinase activity"/>
    <property type="evidence" value="ECO:0007669"/>
    <property type="project" value="UniProtKB-EC"/>
</dbReference>